<proteinExistence type="predicted"/>
<dbReference type="EMBL" id="DF142927">
    <property type="protein sequence ID" value="GAA49051.1"/>
    <property type="molecule type" value="Genomic_DNA"/>
</dbReference>
<accession>G7Y7W6</accession>
<gene>
    <name evidence="3" type="ORF">CLF_102422</name>
</gene>
<organism evidence="3 4">
    <name type="scientific">Clonorchis sinensis</name>
    <name type="common">Chinese liver fluke</name>
    <dbReference type="NCBI Taxonomy" id="79923"/>
    <lineage>
        <taxon>Eukaryota</taxon>
        <taxon>Metazoa</taxon>
        <taxon>Spiralia</taxon>
        <taxon>Lophotrochozoa</taxon>
        <taxon>Platyhelminthes</taxon>
        <taxon>Trematoda</taxon>
        <taxon>Digenea</taxon>
        <taxon>Opisthorchiida</taxon>
        <taxon>Opisthorchiata</taxon>
        <taxon>Opisthorchiidae</taxon>
        <taxon>Clonorchis</taxon>
    </lineage>
</organism>
<dbReference type="Proteomes" id="UP000008909">
    <property type="component" value="Unassembled WGS sequence"/>
</dbReference>
<dbReference type="AlphaFoldDB" id="G7Y7W6"/>
<keyword evidence="4" id="KW-1185">Reference proteome</keyword>
<feature type="coiled-coil region" evidence="1">
    <location>
        <begin position="287"/>
        <end position="314"/>
    </location>
</feature>
<evidence type="ECO:0000256" key="2">
    <source>
        <dbReference type="SAM" id="SignalP"/>
    </source>
</evidence>
<keyword evidence="2" id="KW-0732">Signal</keyword>
<sequence>MHLHESSSFLFVLAVVIQFSLDEKPITSDKPKSDGLGTLIQVLTCPSTCARYVGAHITCSIIIDGIKEKLTIKEAAELSEAPTGNLSFWNLVKAASSELRCFTFFSVHDTSGRPRSIPCRQELSRPTYNHGLYGSEASALNTDVILPMLMMTNGSGLIQIALSILRLLTPTASSDGIRTPLTGFCQSENPLRFTGVMAAVQLYARAPAFWKTHLFSECEYQNTASTIKVYKLNVETEKLDVSLLDLETPYLIWQLNRMLNANAWKCASFLGSLENLHLSTVHERKIQPNLMTEAERYQQRIARMNAEYKLGNAEKLTVTLRVLWILEISLASRNNKPEACITFELQVAQIVIAVTIWLSGHWLIFFTFFSIQRSPNSLVYRDSEYCVDPASATAGYESFHGINETANRRRTIARKINPNWGVKVLKLRSKESGKDAAAKITNPMLVKLSEHVIACKPTKDKFWQSRPQPSTRNRLICEHLPEKSVILNFTFENDSYTCLHQFLFQIGFFREHCFLTITTRNGVLQVRLSVARLIDKPPEKSFVCPKVMFLFTPEQRRGELNLVFPIVERKHQGYENDSTKIKKQACREGYQCTTTGRILSGDSG</sequence>
<evidence type="ECO:0000313" key="3">
    <source>
        <dbReference type="EMBL" id="GAA49051.1"/>
    </source>
</evidence>
<feature type="chain" id="PRO_5003506022" evidence="2">
    <location>
        <begin position="23"/>
        <end position="604"/>
    </location>
</feature>
<evidence type="ECO:0000256" key="1">
    <source>
        <dbReference type="SAM" id="Coils"/>
    </source>
</evidence>
<keyword evidence="1" id="KW-0175">Coiled coil</keyword>
<feature type="signal peptide" evidence="2">
    <location>
        <begin position="1"/>
        <end position="22"/>
    </location>
</feature>
<reference key="2">
    <citation type="submission" date="2011-10" db="EMBL/GenBank/DDBJ databases">
        <title>The genome and transcriptome sequence of Clonorchis sinensis provide insights into the carcinogenic liver fluke.</title>
        <authorList>
            <person name="Wang X."/>
            <person name="Huang Y."/>
            <person name="Chen W."/>
            <person name="Liu H."/>
            <person name="Guo L."/>
            <person name="Chen Y."/>
            <person name="Luo F."/>
            <person name="Zhou W."/>
            <person name="Sun J."/>
            <person name="Mao Q."/>
            <person name="Liang P."/>
            <person name="Zhou C."/>
            <person name="Tian Y."/>
            <person name="Men J."/>
            <person name="Lv X."/>
            <person name="Huang L."/>
            <person name="Zhou J."/>
            <person name="Hu Y."/>
            <person name="Li R."/>
            <person name="Zhang F."/>
            <person name="Lei H."/>
            <person name="Li X."/>
            <person name="Hu X."/>
            <person name="Liang C."/>
            <person name="Xu J."/>
            <person name="Wu Z."/>
            <person name="Yu X."/>
        </authorList>
    </citation>
    <scope>NUCLEOTIDE SEQUENCE</scope>
    <source>
        <strain>Henan</strain>
    </source>
</reference>
<evidence type="ECO:0000313" key="4">
    <source>
        <dbReference type="Proteomes" id="UP000008909"/>
    </source>
</evidence>
<reference evidence="3" key="1">
    <citation type="journal article" date="2011" name="Genome Biol.">
        <title>The draft genome of the carcinogenic human liver fluke Clonorchis sinensis.</title>
        <authorList>
            <person name="Wang X."/>
            <person name="Chen W."/>
            <person name="Huang Y."/>
            <person name="Sun J."/>
            <person name="Men J."/>
            <person name="Liu H."/>
            <person name="Luo F."/>
            <person name="Guo L."/>
            <person name="Lv X."/>
            <person name="Deng C."/>
            <person name="Zhou C."/>
            <person name="Fan Y."/>
            <person name="Li X."/>
            <person name="Huang L."/>
            <person name="Hu Y."/>
            <person name="Liang C."/>
            <person name="Hu X."/>
            <person name="Xu J."/>
            <person name="Yu X."/>
        </authorList>
    </citation>
    <scope>NUCLEOTIDE SEQUENCE [LARGE SCALE GENOMIC DNA]</scope>
    <source>
        <strain evidence="3">Henan</strain>
    </source>
</reference>
<protein>
    <submittedName>
        <fullName evidence="3">Uncharacterized protein</fullName>
    </submittedName>
</protein>
<name>G7Y7W6_CLOSI</name>